<evidence type="ECO:0000256" key="1">
    <source>
        <dbReference type="SAM" id="Phobius"/>
    </source>
</evidence>
<dbReference type="Proteomes" id="UP000003879">
    <property type="component" value="Unassembled WGS sequence"/>
</dbReference>
<organism evidence="2 3">
    <name type="scientific">Bacteroides fragilis CL07T12C05</name>
    <dbReference type="NCBI Taxonomy" id="997883"/>
    <lineage>
        <taxon>Bacteria</taxon>
        <taxon>Pseudomonadati</taxon>
        <taxon>Bacteroidota</taxon>
        <taxon>Bacteroidia</taxon>
        <taxon>Bacteroidales</taxon>
        <taxon>Bacteroidaceae</taxon>
        <taxon>Bacteroides</taxon>
    </lineage>
</organism>
<dbReference type="HOGENOM" id="CLU_220413_0_0_10"/>
<protein>
    <submittedName>
        <fullName evidence="2">Uncharacterized protein</fullName>
    </submittedName>
</protein>
<dbReference type="AlphaFoldDB" id="A0A0E2ARP9"/>
<comment type="caution">
    <text evidence="2">The sequence shown here is derived from an EMBL/GenBank/DDBJ whole genome shotgun (WGS) entry which is preliminary data.</text>
</comment>
<evidence type="ECO:0000313" key="2">
    <source>
        <dbReference type="EMBL" id="EIY96565.1"/>
    </source>
</evidence>
<gene>
    <name evidence="2" type="ORF">HMPREF1056_02453</name>
</gene>
<keyword evidence="1" id="KW-0812">Transmembrane</keyword>
<feature type="transmembrane region" description="Helical" evidence="1">
    <location>
        <begin position="6"/>
        <end position="23"/>
    </location>
</feature>
<proteinExistence type="predicted"/>
<sequence length="32" mass="4035">MDYLFFYLFFLFIIWTFIVKSIHDAPEMEDIE</sequence>
<reference evidence="2 3" key="1">
    <citation type="submission" date="2012-02" db="EMBL/GenBank/DDBJ databases">
        <title>The Genome Sequence of Bacteroides fragilis CL07T12C05.</title>
        <authorList>
            <consortium name="The Broad Institute Genome Sequencing Platform"/>
            <person name="Earl A."/>
            <person name="Ward D."/>
            <person name="Feldgarden M."/>
            <person name="Gevers D."/>
            <person name="Zitomersky N.L."/>
            <person name="Coyne M.J."/>
            <person name="Comstock L.E."/>
            <person name="Young S.K."/>
            <person name="Zeng Q."/>
            <person name="Gargeya S."/>
            <person name="Fitzgerald M."/>
            <person name="Haas B."/>
            <person name="Abouelleil A."/>
            <person name="Alvarado L."/>
            <person name="Arachchi H.M."/>
            <person name="Berlin A."/>
            <person name="Chapman S.B."/>
            <person name="Gearin G."/>
            <person name="Goldberg J."/>
            <person name="Griggs A."/>
            <person name="Gujja S."/>
            <person name="Hansen M."/>
            <person name="Heiman D."/>
            <person name="Howarth C."/>
            <person name="Larimer J."/>
            <person name="Lui A."/>
            <person name="MacDonald P.J.P."/>
            <person name="McCowen C."/>
            <person name="Montmayeur A."/>
            <person name="Murphy C."/>
            <person name="Neiman D."/>
            <person name="Pearson M."/>
            <person name="Priest M."/>
            <person name="Roberts A."/>
            <person name="Saif S."/>
            <person name="Shea T."/>
            <person name="Sisk P."/>
            <person name="Stolte C."/>
            <person name="Sykes S."/>
            <person name="Wortman J."/>
            <person name="Nusbaum C."/>
            <person name="Birren B."/>
        </authorList>
    </citation>
    <scope>NUCLEOTIDE SEQUENCE [LARGE SCALE GENOMIC DNA]</scope>
    <source>
        <strain evidence="2 3">CL07T12C05</strain>
    </source>
</reference>
<accession>A0A0E2ARP9</accession>
<dbReference type="EMBL" id="AGXN01000012">
    <property type="protein sequence ID" value="EIY96565.1"/>
    <property type="molecule type" value="Genomic_DNA"/>
</dbReference>
<keyword evidence="1" id="KW-1133">Transmembrane helix</keyword>
<keyword evidence="1" id="KW-0472">Membrane</keyword>
<evidence type="ECO:0000313" key="3">
    <source>
        <dbReference type="Proteomes" id="UP000003879"/>
    </source>
</evidence>
<name>A0A0E2ARP9_BACFG</name>